<feature type="binding site" evidence="3">
    <location>
        <begin position="89"/>
        <end position="96"/>
    </location>
    <ligand>
        <name>ATP</name>
        <dbReference type="ChEBI" id="CHEBI:30616"/>
    </ligand>
</feature>
<dbReference type="EMBL" id="CP007490">
    <property type="protein sequence ID" value="AIC47255.1"/>
    <property type="molecule type" value="Genomic_DNA"/>
</dbReference>
<evidence type="ECO:0000256" key="3">
    <source>
        <dbReference type="PROSITE-ProRule" id="PRU00289"/>
    </source>
</evidence>
<keyword evidence="2 3" id="KW-0067">ATP-binding</keyword>
<dbReference type="STRING" id="529884.Rhola_00004360"/>
<dbReference type="Pfam" id="PF01580">
    <property type="entry name" value="FtsK_SpoIIIE"/>
    <property type="match status" value="1"/>
</dbReference>
<evidence type="ECO:0000259" key="4">
    <source>
        <dbReference type="PROSITE" id="PS50901"/>
    </source>
</evidence>
<keyword evidence="1 3" id="KW-0547">Nucleotide-binding</keyword>
<dbReference type="PANTHER" id="PTHR22683:SF1">
    <property type="entry name" value="TYPE VII SECRETION SYSTEM PROTEIN ESSC"/>
    <property type="match status" value="1"/>
</dbReference>
<dbReference type="CDD" id="cd01127">
    <property type="entry name" value="TrwB_TraG_TraD_VirD4"/>
    <property type="match status" value="1"/>
</dbReference>
<proteinExistence type="predicted"/>
<sequence length="294" mass="32143">MLGLSAITALIWLAIRRFNEGRTVDLSEPVIINGSEVWIGDYLLPKREILWKKEWHAVVFRAWQAKQNGPVFDLALDLEAEGVHAIIIGPTGSGKSELLKLLLGATIRDQPNCEITLLDFKGGASFSRYQGLGQVKRFATDIDGHSPEQLWNEIRAEVGRRELGLAAKGASRIEEPIMFQLPRHYIFVDELAAALAESPLATSALTLVATRGRSLGIHLIVATQSAQGIPRTMLTNLRVRIALAEADPIDLAQLNLKRPAEPISVLAGWASGIAQKPGSLTSHFNFPLGASFEF</sequence>
<dbReference type="PANTHER" id="PTHR22683">
    <property type="entry name" value="SPORULATION PROTEIN RELATED"/>
    <property type="match status" value="1"/>
</dbReference>
<dbReference type="InterPro" id="IPR027417">
    <property type="entry name" value="P-loop_NTPase"/>
</dbReference>
<dbReference type="Proteomes" id="UP000067708">
    <property type="component" value="Chromosome"/>
</dbReference>
<dbReference type="AlphaFoldDB" id="A0A060JES8"/>
<dbReference type="KEGG" id="rla:Rhola_00004360"/>
<gene>
    <name evidence="5" type="ORF">Rhola_00004360</name>
</gene>
<evidence type="ECO:0000313" key="5">
    <source>
        <dbReference type="EMBL" id="AIC47255.1"/>
    </source>
</evidence>
<reference evidence="5 6" key="1">
    <citation type="journal article" date="2014" name="Int. J. Syst. Evol. Microbiol.">
        <title>Rhodoluna lacicola gen. nov., sp. nov., a planktonic freshwater bacterium with stream-lined genome.</title>
        <authorList>
            <person name="Hahn M."/>
            <person name="Schmidt J."/>
            <person name="Taipale S.J."/>
            <person name="Doolittle W.F."/>
            <person name="Koll U."/>
        </authorList>
    </citation>
    <scope>NUCLEOTIDE SEQUENCE [LARGE SCALE GENOMIC DNA]</scope>
    <source>
        <strain evidence="5 6">MWH-Ta8</strain>
    </source>
</reference>
<dbReference type="InterPro" id="IPR050206">
    <property type="entry name" value="FtsK/SpoIIIE/SftA"/>
</dbReference>
<dbReference type="InterPro" id="IPR002543">
    <property type="entry name" value="FtsK_dom"/>
</dbReference>
<evidence type="ECO:0000256" key="1">
    <source>
        <dbReference type="ARBA" id="ARBA00022741"/>
    </source>
</evidence>
<dbReference type="SUPFAM" id="SSF52540">
    <property type="entry name" value="P-loop containing nucleoside triphosphate hydrolases"/>
    <property type="match status" value="1"/>
</dbReference>
<keyword evidence="6" id="KW-1185">Reference proteome</keyword>
<dbReference type="InterPro" id="IPR003593">
    <property type="entry name" value="AAA+_ATPase"/>
</dbReference>
<dbReference type="eggNOG" id="COG1674">
    <property type="taxonomic scope" value="Bacteria"/>
</dbReference>
<evidence type="ECO:0000313" key="6">
    <source>
        <dbReference type="Proteomes" id="UP000067708"/>
    </source>
</evidence>
<dbReference type="GO" id="GO:0003677">
    <property type="term" value="F:DNA binding"/>
    <property type="evidence" value="ECO:0007669"/>
    <property type="project" value="InterPro"/>
</dbReference>
<evidence type="ECO:0000256" key="2">
    <source>
        <dbReference type="ARBA" id="ARBA00022840"/>
    </source>
</evidence>
<name>A0A060JES8_9MICO</name>
<dbReference type="SMART" id="SM00382">
    <property type="entry name" value="AAA"/>
    <property type="match status" value="1"/>
</dbReference>
<dbReference type="GO" id="GO:0005524">
    <property type="term" value="F:ATP binding"/>
    <property type="evidence" value="ECO:0007669"/>
    <property type="project" value="UniProtKB-UniRule"/>
</dbReference>
<organism evidence="5 6">
    <name type="scientific">Rhodoluna lacicola</name>
    <dbReference type="NCBI Taxonomy" id="529884"/>
    <lineage>
        <taxon>Bacteria</taxon>
        <taxon>Bacillati</taxon>
        <taxon>Actinomycetota</taxon>
        <taxon>Actinomycetes</taxon>
        <taxon>Micrococcales</taxon>
        <taxon>Microbacteriaceae</taxon>
        <taxon>Luna cluster</taxon>
        <taxon>Luna-1 subcluster</taxon>
        <taxon>Rhodoluna</taxon>
    </lineage>
</organism>
<dbReference type="PROSITE" id="PS50901">
    <property type="entry name" value="FTSK"/>
    <property type="match status" value="1"/>
</dbReference>
<protein>
    <submittedName>
        <fullName evidence="5">DNA segregation ATPase FtsK/SpoIIIE</fullName>
    </submittedName>
</protein>
<feature type="domain" description="FtsK" evidence="4">
    <location>
        <begin position="68"/>
        <end position="252"/>
    </location>
</feature>
<dbReference type="Gene3D" id="3.40.50.300">
    <property type="entry name" value="P-loop containing nucleotide triphosphate hydrolases"/>
    <property type="match status" value="1"/>
</dbReference>
<dbReference type="HOGENOM" id="CLU_946205_0_0_11"/>
<accession>A0A060JES8</accession>